<name>A0A381SFF9_9ZZZZ</name>
<organism evidence="2">
    <name type="scientific">marine metagenome</name>
    <dbReference type="NCBI Taxonomy" id="408172"/>
    <lineage>
        <taxon>unclassified sequences</taxon>
        <taxon>metagenomes</taxon>
        <taxon>ecological metagenomes</taxon>
    </lineage>
</organism>
<protein>
    <recommendedName>
        <fullName evidence="1">NurA domain-containing protein</fullName>
    </recommendedName>
</protein>
<dbReference type="AlphaFoldDB" id="A0A381SFF9"/>
<accession>A0A381SFF9</accession>
<proteinExistence type="predicted"/>
<reference evidence="2" key="1">
    <citation type="submission" date="2018-05" db="EMBL/GenBank/DDBJ databases">
        <authorList>
            <person name="Lanie J.A."/>
            <person name="Ng W.-L."/>
            <person name="Kazmierczak K.M."/>
            <person name="Andrzejewski T.M."/>
            <person name="Davidsen T.M."/>
            <person name="Wayne K.J."/>
            <person name="Tettelin H."/>
            <person name="Glass J.I."/>
            <person name="Rusch D."/>
            <person name="Podicherti R."/>
            <person name="Tsui H.-C.T."/>
            <person name="Winkler M.E."/>
        </authorList>
    </citation>
    <scope>NUCLEOTIDE SEQUENCE</scope>
</reference>
<sequence>MALDLAETALQLDTMAVGLKNSVNDTNMRSESASTLLEDFNAKDFEARIDLSSKVFNWSAPSFPLRPAESIATSDNPVDYLAIGVDGSHIDINRHIPVRCFLINTGVARLRYGGNPNAYLSSTPHLFSGLTDTAIFDKSNINRSIPIQGSILGAVRTVEEIKTLATALENIDPVESQLPVIGLVDGTLVMLDLLRAGIPDYVIRNILDDGFLTALNKIRQMSKNRKVVIASYISLPGSTEVMDGIRLLGCPYPKSDCLQHCGTRSSGERPCDAYALGLLDRDVFAKRLSRGQRTEIFGSSSELVKSYYRENEVKFFYVNTGDEIARVEMPKWVAEDESSVSLVHSLVVEQCKLGSGYPACLMEAHEQAVISTSDRSYFLNLVEEVLEGQDMRFYTSRKDHSKRIRWL</sequence>
<dbReference type="SMART" id="SM00933">
    <property type="entry name" value="NurA"/>
    <property type="match status" value="1"/>
</dbReference>
<dbReference type="EMBL" id="UINC01002984">
    <property type="protein sequence ID" value="SVA02229.1"/>
    <property type="molecule type" value="Genomic_DNA"/>
</dbReference>
<dbReference type="Pfam" id="PF09376">
    <property type="entry name" value="NurA"/>
    <property type="match status" value="1"/>
</dbReference>
<feature type="domain" description="NurA" evidence="1">
    <location>
        <begin position="80"/>
        <end position="370"/>
    </location>
</feature>
<evidence type="ECO:0000313" key="2">
    <source>
        <dbReference type="EMBL" id="SVA02229.1"/>
    </source>
</evidence>
<evidence type="ECO:0000259" key="1">
    <source>
        <dbReference type="SMART" id="SM00933"/>
    </source>
</evidence>
<gene>
    <name evidence="2" type="ORF">METZ01_LOCUS55083</name>
</gene>
<dbReference type="InterPro" id="IPR018977">
    <property type="entry name" value="NurA_domain"/>
</dbReference>